<evidence type="ECO:0000256" key="8">
    <source>
        <dbReference type="ARBA" id="ARBA00023065"/>
    </source>
</evidence>
<evidence type="ECO:0000256" key="3">
    <source>
        <dbReference type="ARBA" id="ARBA00022448"/>
    </source>
</evidence>
<keyword evidence="6" id="KW-0067">ATP-binding</keyword>
<feature type="domain" description="ATP synthase alpha subunit C-terminal" evidence="14">
    <location>
        <begin position="122"/>
        <end position="197"/>
    </location>
</feature>
<keyword evidence="7" id="KW-1278">Translocase</keyword>
<evidence type="ECO:0000256" key="12">
    <source>
        <dbReference type="ARBA" id="ARBA00026013"/>
    </source>
</evidence>
<evidence type="ECO:0000313" key="16">
    <source>
        <dbReference type="Proteomes" id="UP000260136"/>
    </source>
</evidence>
<proteinExistence type="inferred from homology"/>
<dbReference type="GO" id="GO:0005524">
    <property type="term" value="F:ATP binding"/>
    <property type="evidence" value="ECO:0007669"/>
    <property type="project" value="UniProtKB-KW"/>
</dbReference>
<dbReference type="CDD" id="cd18113">
    <property type="entry name" value="ATP-synt_F1_alpha_C"/>
    <property type="match status" value="1"/>
</dbReference>
<evidence type="ECO:0000256" key="9">
    <source>
        <dbReference type="ARBA" id="ARBA00023136"/>
    </source>
</evidence>
<dbReference type="PROSITE" id="PS00152">
    <property type="entry name" value="ATPASE_ALPHA_BETA"/>
    <property type="match status" value="1"/>
</dbReference>
<evidence type="ECO:0000256" key="10">
    <source>
        <dbReference type="ARBA" id="ARBA00023196"/>
    </source>
</evidence>
<keyword evidence="3" id="KW-0813">Transport</keyword>
<dbReference type="PANTHER" id="PTHR48082:SF2">
    <property type="entry name" value="ATP SYNTHASE SUBUNIT ALPHA, MITOCHONDRIAL"/>
    <property type="match status" value="1"/>
</dbReference>
<dbReference type="EC" id="3.6.3.15" evidence="15"/>
<evidence type="ECO:0000256" key="7">
    <source>
        <dbReference type="ARBA" id="ARBA00022967"/>
    </source>
</evidence>
<dbReference type="GO" id="GO:0043531">
    <property type="term" value="F:ADP binding"/>
    <property type="evidence" value="ECO:0007669"/>
    <property type="project" value="TreeGrafter"/>
</dbReference>
<dbReference type="SUPFAM" id="SSF47917">
    <property type="entry name" value="C-terminal domain of alpha and beta subunits of F1 ATP synthase"/>
    <property type="match status" value="1"/>
</dbReference>
<accession>A0A3B0PER3</accession>
<dbReference type="Pfam" id="PF00306">
    <property type="entry name" value="ATP-synt_ab_C"/>
    <property type="match status" value="1"/>
</dbReference>
<feature type="domain" description="ATPase F1/V1/A1 complex alpha/beta subunit nucleotide-binding" evidence="13">
    <location>
        <begin position="2"/>
        <end position="115"/>
    </location>
</feature>
<keyword evidence="9" id="KW-0472">Membrane</keyword>
<evidence type="ECO:0000256" key="2">
    <source>
        <dbReference type="ARBA" id="ARBA00008936"/>
    </source>
</evidence>
<dbReference type="InterPro" id="IPR020003">
    <property type="entry name" value="ATPase_a/bsu_AS"/>
</dbReference>
<comment type="similarity">
    <text evidence="2">Belongs to the ATPase alpha/beta chains family.</text>
</comment>
<dbReference type="Proteomes" id="UP000260136">
    <property type="component" value="Chromosome"/>
</dbReference>
<dbReference type="GO" id="GO:0016787">
    <property type="term" value="F:hydrolase activity"/>
    <property type="evidence" value="ECO:0007669"/>
    <property type="project" value="UniProtKB-KW"/>
</dbReference>
<protein>
    <submittedName>
        <fullName evidence="15">F0F1 ATP synthase, alpha subunit</fullName>
        <ecNumber evidence="15">3.6.3.15</ecNumber>
    </submittedName>
</protein>
<dbReference type="GO" id="GO:0045259">
    <property type="term" value="C:proton-transporting ATP synthase complex"/>
    <property type="evidence" value="ECO:0007669"/>
    <property type="project" value="UniProtKB-KW"/>
</dbReference>
<keyword evidence="10" id="KW-0139">CF(1)</keyword>
<evidence type="ECO:0000313" key="15">
    <source>
        <dbReference type="EMBL" id="SYV94370.1"/>
    </source>
</evidence>
<dbReference type="InterPro" id="IPR000194">
    <property type="entry name" value="ATPase_F1/V1/A1_a/bsu_nucl-bd"/>
</dbReference>
<evidence type="ECO:0000256" key="5">
    <source>
        <dbReference type="ARBA" id="ARBA00022781"/>
    </source>
</evidence>
<dbReference type="InterPro" id="IPR027417">
    <property type="entry name" value="P-loop_NTPase"/>
</dbReference>
<keyword evidence="5" id="KW-0375">Hydrogen ion transport</keyword>
<keyword evidence="11" id="KW-0066">ATP synthesis</keyword>
<dbReference type="EMBL" id="LS991952">
    <property type="protein sequence ID" value="SYV94370.1"/>
    <property type="molecule type" value="Genomic_DNA"/>
</dbReference>
<dbReference type="PANTHER" id="PTHR48082">
    <property type="entry name" value="ATP SYNTHASE SUBUNIT ALPHA, MITOCHONDRIAL"/>
    <property type="match status" value="1"/>
</dbReference>
<gene>
    <name evidence="15" type="primary">atpA_2</name>
    <name evidence="15" type="ORF">NCTC10115_00690</name>
</gene>
<dbReference type="FunFam" id="3.40.50.300:FF:002432">
    <property type="entry name" value="ATP synthase subunit alpha, mitochondrial"/>
    <property type="match status" value="1"/>
</dbReference>
<evidence type="ECO:0000259" key="13">
    <source>
        <dbReference type="Pfam" id="PF00006"/>
    </source>
</evidence>
<keyword evidence="8" id="KW-0406">Ion transport</keyword>
<evidence type="ECO:0000256" key="6">
    <source>
        <dbReference type="ARBA" id="ARBA00022840"/>
    </source>
</evidence>
<comment type="subcellular location">
    <subcellularLocation>
        <location evidence="1">Membrane</location>
    </subcellularLocation>
</comment>
<dbReference type="InterPro" id="IPR000793">
    <property type="entry name" value="ATP_synth_asu_C"/>
</dbReference>
<evidence type="ECO:0000259" key="14">
    <source>
        <dbReference type="Pfam" id="PF00306"/>
    </source>
</evidence>
<sequence>MRQGKDVLIVYDDLSKHAVAYRALSLLLRRPPGREAYPGDIFYLHSRLLERAGKLSDELGAGSITALPIIETQAGDISAYIPTNVISITDGQLFTTTSLFNSGQRPAIHVGLSVSRVGSAAQLKSIKQVSGSLKLELAQYRELDTFSQFSSDLDAETKIVLEHGARVMEMFKQPQAKPIDQTSEAVLLFGIKNRFIKW</sequence>
<dbReference type="Gene3D" id="1.20.150.20">
    <property type="entry name" value="ATP synthase alpha/beta chain, C-terminal domain"/>
    <property type="match status" value="1"/>
</dbReference>
<dbReference type="AlphaFoldDB" id="A0A3B0PER3"/>
<evidence type="ECO:0000256" key="11">
    <source>
        <dbReference type="ARBA" id="ARBA00023310"/>
    </source>
</evidence>
<dbReference type="GO" id="GO:0046933">
    <property type="term" value="F:proton-transporting ATP synthase activity, rotational mechanism"/>
    <property type="evidence" value="ECO:0007669"/>
    <property type="project" value="InterPro"/>
</dbReference>
<organism evidence="15 16">
    <name type="scientific">Mycoplasmoides gallisepticum</name>
    <name type="common">Mycoplasma gallisepticum</name>
    <dbReference type="NCBI Taxonomy" id="2096"/>
    <lineage>
        <taxon>Bacteria</taxon>
        <taxon>Bacillati</taxon>
        <taxon>Mycoplasmatota</taxon>
        <taxon>Mycoplasmoidales</taxon>
        <taxon>Mycoplasmoidaceae</taxon>
        <taxon>Mycoplasmoides</taxon>
    </lineage>
</organism>
<dbReference type="InterPro" id="IPR038376">
    <property type="entry name" value="ATP_synth_asu_C_sf"/>
</dbReference>
<dbReference type="Pfam" id="PF00006">
    <property type="entry name" value="ATP-synt_ab"/>
    <property type="match status" value="1"/>
</dbReference>
<keyword evidence="4" id="KW-0547">Nucleotide-binding</keyword>
<comment type="subunit">
    <text evidence="12">F-type ATPases have 2 components, CF(1) - the catalytic core - and CF(0) - the membrane proton channel. CF(1) has five subunits: alpha(3), beta(3), gamma(1), delta(1), epsilon(1). CF(0) has four main subunits: a(1), b(1), b'(1) and c(9-12).</text>
</comment>
<dbReference type="Gene3D" id="3.40.50.300">
    <property type="entry name" value="P-loop containing nucleotide triphosphate hydrolases"/>
    <property type="match status" value="1"/>
</dbReference>
<keyword evidence="15" id="KW-0378">Hydrolase</keyword>
<reference evidence="16" key="1">
    <citation type="submission" date="2018-06" db="EMBL/GenBank/DDBJ databases">
        <authorList>
            <consortium name="Pathogen Informatics"/>
        </authorList>
    </citation>
    <scope>NUCLEOTIDE SEQUENCE [LARGE SCALE GENOMIC DNA]</scope>
    <source>
        <strain evidence="16">NCTC10115</strain>
    </source>
</reference>
<dbReference type="SUPFAM" id="SSF52540">
    <property type="entry name" value="P-loop containing nucleoside triphosphate hydrolases"/>
    <property type="match status" value="1"/>
</dbReference>
<dbReference type="InterPro" id="IPR005294">
    <property type="entry name" value="ATP_synth_F1_asu"/>
</dbReference>
<feature type="non-terminal residue" evidence="15">
    <location>
        <position position="198"/>
    </location>
</feature>
<evidence type="ECO:0000256" key="4">
    <source>
        <dbReference type="ARBA" id="ARBA00022741"/>
    </source>
</evidence>
<name>A0A3B0PER3_MYCGL</name>
<evidence type="ECO:0000256" key="1">
    <source>
        <dbReference type="ARBA" id="ARBA00004370"/>
    </source>
</evidence>